<dbReference type="Proteomes" id="UP000587462">
    <property type="component" value="Unassembled WGS sequence"/>
</dbReference>
<dbReference type="RefSeq" id="WP_171079018.1">
    <property type="nucleotide sequence ID" value="NZ_BNBU01000002.1"/>
</dbReference>
<proteinExistence type="predicted"/>
<sequence>MALHFRSHLSTVDTEYGTVLLDERTGAYWQLNRTGATVIRILLEGHDPEEAAEALITTFDVGAEQARSDVAALVAALHEARLVTS</sequence>
<organism evidence="1 2">
    <name type="scientific">Streptomyces morookaense</name>
    <name type="common">Streptoverticillium morookaense</name>
    <dbReference type="NCBI Taxonomy" id="1970"/>
    <lineage>
        <taxon>Bacteria</taxon>
        <taxon>Bacillati</taxon>
        <taxon>Actinomycetota</taxon>
        <taxon>Actinomycetes</taxon>
        <taxon>Kitasatosporales</taxon>
        <taxon>Streptomycetaceae</taxon>
        <taxon>Streptomyces</taxon>
    </lineage>
</organism>
<keyword evidence="2" id="KW-1185">Reference proteome</keyword>
<protein>
    <submittedName>
        <fullName evidence="1">Lasso peptide biosynthesis PqqD family chaperone</fullName>
    </submittedName>
</protein>
<evidence type="ECO:0000313" key="1">
    <source>
        <dbReference type="EMBL" id="NVK77230.1"/>
    </source>
</evidence>
<dbReference type="AlphaFoldDB" id="A0A7Y7B1P0"/>
<dbReference type="Gene3D" id="1.10.10.1150">
    <property type="entry name" value="Coenzyme PQQ synthesis protein D (PqqD)"/>
    <property type="match status" value="1"/>
</dbReference>
<evidence type="ECO:0000313" key="2">
    <source>
        <dbReference type="Proteomes" id="UP000587462"/>
    </source>
</evidence>
<name>A0A7Y7B1P0_STRMO</name>
<accession>A0A7Y7B1P0</accession>
<dbReference type="InterPro" id="IPR008792">
    <property type="entry name" value="PQQD"/>
</dbReference>
<dbReference type="InterPro" id="IPR041881">
    <property type="entry name" value="PqqD_sf"/>
</dbReference>
<comment type="caution">
    <text evidence="1">The sequence shown here is derived from an EMBL/GenBank/DDBJ whole genome shotgun (WGS) entry which is preliminary data.</text>
</comment>
<dbReference type="Pfam" id="PF05402">
    <property type="entry name" value="PqqD"/>
    <property type="match status" value="1"/>
</dbReference>
<reference evidence="1 2" key="1">
    <citation type="submission" date="2020-04" db="EMBL/GenBank/DDBJ databases">
        <title>Draft Genome Sequence of Streptomyces morookaense DSM 40503, an 8-azaguanine-producing strain.</title>
        <authorList>
            <person name="Qi J."/>
            <person name="Gao J.-M."/>
        </authorList>
    </citation>
    <scope>NUCLEOTIDE SEQUENCE [LARGE SCALE GENOMIC DNA]</scope>
    <source>
        <strain evidence="1 2">DSM 40503</strain>
    </source>
</reference>
<dbReference type="EMBL" id="JABBXF010000010">
    <property type="protein sequence ID" value="NVK77230.1"/>
    <property type="molecule type" value="Genomic_DNA"/>
</dbReference>
<dbReference type="NCBIfam" id="NF033530">
    <property type="entry name" value="lasso_PqqD_Strm"/>
    <property type="match status" value="1"/>
</dbReference>
<gene>
    <name evidence="1" type="ORF">HG542_06100</name>
</gene>